<dbReference type="PANTHER" id="PTHR43214">
    <property type="entry name" value="TWO-COMPONENT RESPONSE REGULATOR"/>
    <property type="match status" value="1"/>
</dbReference>
<dbReference type="AlphaFoldDB" id="A0A919FQP1"/>
<reference evidence="5" key="1">
    <citation type="journal article" date="2014" name="Int. J. Syst. Evol. Microbiol.">
        <title>Complete genome sequence of Corynebacterium casei LMG S-19264T (=DSM 44701T), isolated from a smear-ripened cheese.</title>
        <authorList>
            <consortium name="US DOE Joint Genome Institute (JGI-PGF)"/>
            <person name="Walter F."/>
            <person name="Albersmeier A."/>
            <person name="Kalinowski J."/>
            <person name="Ruckert C."/>
        </authorList>
    </citation>
    <scope>NUCLEOTIDE SEQUENCE</scope>
    <source>
        <strain evidence="5">JCM 4646</strain>
    </source>
</reference>
<feature type="domain" description="Response regulatory" evidence="4">
    <location>
        <begin position="3"/>
        <end position="118"/>
    </location>
</feature>
<name>A0A919FQP1_9ACTN</name>
<dbReference type="GeneID" id="95353544"/>
<evidence type="ECO:0000259" key="3">
    <source>
        <dbReference type="PROSITE" id="PS50043"/>
    </source>
</evidence>
<comment type="caution">
    <text evidence="2">Lacks conserved residue(s) required for the propagation of feature annotation.</text>
</comment>
<dbReference type="EMBL" id="BNBO01000014">
    <property type="protein sequence ID" value="GHH70762.1"/>
    <property type="molecule type" value="Genomic_DNA"/>
</dbReference>
<sequence>MIRVVVAEDLHMIRGALVALLELEQDLRVVADVGCDGAMAAALEHHPEVAVIAVGEPRSQGISTAVRLKEELPSCKTLILTNLYHPAVAREALAAQVGGYLLKDAPPVELARAVRRVAAGHRVVDPHLVRVARDRRCPVLTPREIDVLRLAADGAEIAEIAARVHLSVGTIRNYLTSTVTKLNARNRLDAVRIAREAGWLI</sequence>
<dbReference type="GO" id="GO:0006355">
    <property type="term" value="P:regulation of DNA-templated transcription"/>
    <property type="evidence" value="ECO:0007669"/>
    <property type="project" value="InterPro"/>
</dbReference>
<keyword evidence="1 5" id="KW-0238">DNA-binding</keyword>
<protein>
    <submittedName>
        <fullName evidence="5">DNA-binding response regulator</fullName>
    </submittedName>
</protein>
<accession>A0A919FQP1</accession>
<keyword evidence="6" id="KW-1185">Reference proteome</keyword>
<dbReference type="PRINTS" id="PR00038">
    <property type="entry name" value="HTHLUXR"/>
</dbReference>
<dbReference type="RefSeq" id="WP_190211410.1">
    <property type="nucleotide sequence ID" value="NZ_BNBO01000014.1"/>
</dbReference>
<dbReference type="InterPro" id="IPR001789">
    <property type="entry name" value="Sig_transdc_resp-reg_receiver"/>
</dbReference>
<dbReference type="PROSITE" id="PS50043">
    <property type="entry name" value="HTH_LUXR_2"/>
    <property type="match status" value="1"/>
</dbReference>
<dbReference type="SMART" id="SM00421">
    <property type="entry name" value="HTH_LUXR"/>
    <property type="match status" value="1"/>
</dbReference>
<gene>
    <name evidence="5" type="primary">desR</name>
    <name evidence="5" type="ORF">GCM10018781_31030</name>
</gene>
<evidence type="ECO:0000259" key="4">
    <source>
        <dbReference type="PROSITE" id="PS50110"/>
    </source>
</evidence>
<evidence type="ECO:0000256" key="1">
    <source>
        <dbReference type="ARBA" id="ARBA00023125"/>
    </source>
</evidence>
<organism evidence="5 6">
    <name type="scientific">Kitasatospora indigofera</name>
    <dbReference type="NCBI Taxonomy" id="67307"/>
    <lineage>
        <taxon>Bacteria</taxon>
        <taxon>Bacillati</taxon>
        <taxon>Actinomycetota</taxon>
        <taxon>Actinomycetes</taxon>
        <taxon>Kitasatosporales</taxon>
        <taxon>Streptomycetaceae</taxon>
        <taxon>Kitasatospora</taxon>
    </lineage>
</organism>
<comment type="caution">
    <text evidence="5">The sequence shown here is derived from an EMBL/GenBank/DDBJ whole genome shotgun (WGS) entry which is preliminary data.</text>
</comment>
<dbReference type="GO" id="GO:0000160">
    <property type="term" value="P:phosphorelay signal transduction system"/>
    <property type="evidence" value="ECO:0007669"/>
    <property type="project" value="InterPro"/>
</dbReference>
<dbReference type="InterPro" id="IPR016032">
    <property type="entry name" value="Sig_transdc_resp-reg_C-effctor"/>
</dbReference>
<dbReference type="PANTHER" id="PTHR43214:SF42">
    <property type="entry name" value="TRANSCRIPTIONAL REGULATORY PROTEIN DESR"/>
    <property type="match status" value="1"/>
</dbReference>
<dbReference type="InterPro" id="IPR000792">
    <property type="entry name" value="Tscrpt_reg_LuxR_C"/>
</dbReference>
<dbReference type="Pfam" id="PF00196">
    <property type="entry name" value="GerE"/>
    <property type="match status" value="1"/>
</dbReference>
<dbReference type="PROSITE" id="PS50110">
    <property type="entry name" value="RESPONSE_REGULATORY"/>
    <property type="match status" value="1"/>
</dbReference>
<dbReference type="InterPro" id="IPR011006">
    <property type="entry name" value="CheY-like_superfamily"/>
</dbReference>
<dbReference type="SUPFAM" id="SSF46894">
    <property type="entry name" value="C-terminal effector domain of the bipartite response regulators"/>
    <property type="match status" value="1"/>
</dbReference>
<dbReference type="CDD" id="cd06170">
    <property type="entry name" value="LuxR_C_like"/>
    <property type="match status" value="1"/>
</dbReference>
<dbReference type="Gene3D" id="3.40.50.2300">
    <property type="match status" value="1"/>
</dbReference>
<dbReference type="SUPFAM" id="SSF52172">
    <property type="entry name" value="CheY-like"/>
    <property type="match status" value="1"/>
</dbReference>
<evidence type="ECO:0000313" key="5">
    <source>
        <dbReference type="EMBL" id="GHH70762.1"/>
    </source>
</evidence>
<evidence type="ECO:0000256" key="2">
    <source>
        <dbReference type="PROSITE-ProRule" id="PRU00169"/>
    </source>
</evidence>
<dbReference type="GO" id="GO:0003677">
    <property type="term" value="F:DNA binding"/>
    <property type="evidence" value="ECO:0007669"/>
    <property type="project" value="UniProtKB-KW"/>
</dbReference>
<dbReference type="Proteomes" id="UP000617734">
    <property type="component" value="Unassembled WGS sequence"/>
</dbReference>
<dbReference type="InterPro" id="IPR039420">
    <property type="entry name" value="WalR-like"/>
</dbReference>
<dbReference type="SMART" id="SM00448">
    <property type="entry name" value="REC"/>
    <property type="match status" value="1"/>
</dbReference>
<reference evidence="5" key="2">
    <citation type="submission" date="2020-09" db="EMBL/GenBank/DDBJ databases">
        <authorList>
            <person name="Sun Q."/>
            <person name="Ohkuma M."/>
        </authorList>
    </citation>
    <scope>NUCLEOTIDE SEQUENCE</scope>
    <source>
        <strain evidence="5">JCM 4646</strain>
    </source>
</reference>
<evidence type="ECO:0000313" key="6">
    <source>
        <dbReference type="Proteomes" id="UP000617734"/>
    </source>
</evidence>
<feature type="domain" description="HTH luxR-type" evidence="3">
    <location>
        <begin position="133"/>
        <end position="198"/>
    </location>
</feature>
<dbReference type="Pfam" id="PF00072">
    <property type="entry name" value="Response_reg"/>
    <property type="match status" value="1"/>
</dbReference>
<proteinExistence type="predicted"/>